<gene>
    <name evidence="3" type="ORF">JL102_06745</name>
</gene>
<dbReference type="RefSeq" id="WP_202243501.1">
    <property type="nucleotide sequence ID" value="NZ_JAESIY010000003.1"/>
</dbReference>
<sequence length="533" mass="60574">MKRYNFLWILIVLPIFANGQDSLTHTFQAMDNQLLQSVLQNDYANQQNLLFLPVNDYTASSLYYNYEDGDLRAGAIPENIQQVGLTTTGLYHSKQNILFYGKFKAEKEYYQNLKWDLNGELYHRGLMPTHQFMTAEKGSDWSNQNYELSGGMIIPTKNNRWAFSVNGDFKVSNRFRSEYDPRSKVTNNSIVLDLGASYKLSETSYIKAAGTYGFSHFRNDVKYSNASNNIPYSHDTYIKWMAGYGTLLNHGGSSSANSGMTASLSGFNIGYTFQNKVNLIIADIVFTNKSEESFDTSNINNSEIDPVSSYSPSTWRLNTLWLHHASTDKLLKLGLNLSQFDATNYLFDKGGKNYNAKEKEVKLDLGYLRQYNNITQWELNAQINLWQVTQQDVLSTTKSELSKLEASVSGSKTFPINENLNIQPSLAAQISTSINSTFFNGNENYLNNIKEDDYLGQSLKAYYNQIIYHDVDLYSTNTGSLKAGTAFNFYKESDLKTSIKLHLSYSKALERIAFSSNDKAHRLFGSVSLNFYY</sequence>
<feature type="chain" id="PRO_5037498089" description="DUF6850 domain-containing protein" evidence="1">
    <location>
        <begin position="18"/>
        <end position="533"/>
    </location>
</feature>
<dbReference type="EMBL" id="JAESIY010000003">
    <property type="protein sequence ID" value="MBL3655820.1"/>
    <property type="molecule type" value="Genomic_DNA"/>
</dbReference>
<protein>
    <recommendedName>
        <fullName evidence="2">DUF6850 domain-containing protein</fullName>
    </recommendedName>
</protein>
<keyword evidence="4" id="KW-1185">Reference proteome</keyword>
<comment type="caution">
    <text evidence="3">The sequence shown here is derived from an EMBL/GenBank/DDBJ whole genome shotgun (WGS) entry which is preliminary data.</text>
</comment>
<dbReference type="AlphaFoldDB" id="A0A937F4W9"/>
<dbReference type="Proteomes" id="UP000659388">
    <property type="component" value="Unassembled WGS sequence"/>
</dbReference>
<name>A0A937F4W9_9BACT</name>
<evidence type="ECO:0000256" key="1">
    <source>
        <dbReference type="SAM" id="SignalP"/>
    </source>
</evidence>
<dbReference type="InterPro" id="IPR049236">
    <property type="entry name" value="DUF6850"/>
</dbReference>
<reference evidence="3" key="1">
    <citation type="submission" date="2021-01" db="EMBL/GenBank/DDBJ databases">
        <title>Fulvivirga kasyanovii gen. nov., sp nov., a novel member of the phylum Bacteroidetes isolated from seawater in a mussel farm.</title>
        <authorList>
            <person name="Zhao L.-H."/>
            <person name="Wang Z.-J."/>
        </authorList>
    </citation>
    <scope>NUCLEOTIDE SEQUENCE</scope>
    <source>
        <strain evidence="3">2943</strain>
    </source>
</reference>
<evidence type="ECO:0000313" key="4">
    <source>
        <dbReference type="Proteomes" id="UP000659388"/>
    </source>
</evidence>
<evidence type="ECO:0000313" key="3">
    <source>
        <dbReference type="EMBL" id="MBL3655820.1"/>
    </source>
</evidence>
<feature type="signal peptide" evidence="1">
    <location>
        <begin position="1"/>
        <end position="17"/>
    </location>
</feature>
<feature type="domain" description="DUF6850" evidence="2">
    <location>
        <begin position="51"/>
        <end position="533"/>
    </location>
</feature>
<accession>A0A937F4W9</accession>
<dbReference type="Pfam" id="PF21012">
    <property type="entry name" value="DUF6850"/>
    <property type="match status" value="1"/>
</dbReference>
<proteinExistence type="predicted"/>
<evidence type="ECO:0000259" key="2">
    <source>
        <dbReference type="Pfam" id="PF21012"/>
    </source>
</evidence>
<keyword evidence="1" id="KW-0732">Signal</keyword>
<organism evidence="3 4">
    <name type="scientific">Fulvivirga sediminis</name>
    <dbReference type="NCBI Taxonomy" id="2803949"/>
    <lineage>
        <taxon>Bacteria</taxon>
        <taxon>Pseudomonadati</taxon>
        <taxon>Bacteroidota</taxon>
        <taxon>Cytophagia</taxon>
        <taxon>Cytophagales</taxon>
        <taxon>Fulvivirgaceae</taxon>
        <taxon>Fulvivirga</taxon>
    </lineage>
</organism>